<organism evidence="1 2">
    <name type="scientific">Cryphonectria parasitica (strain ATCC 38755 / EP155)</name>
    <dbReference type="NCBI Taxonomy" id="660469"/>
    <lineage>
        <taxon>Eukaryota</taxon>
        <taxon>Fungi</taxon>
        <taxon>Dikarya</taxon>
        <taxon>Ascomycota</taxon>
        <taxon>Pezizomycotina</taxon>
        <taxon>Sordariomycetes</taxon>
        <taxon>Sordariomycetidae</taxon>
        <taxon>Diaporthales</taxon>
        <taxon>Cryphonectriaceae</taxon>
        <taxon>Cryphonectria-Endothia species complex</taxon>
        <taxon>Cryphonectria</taxon>
    </lineage>
</organism>
<accession>A0A9P5CLF3</accession>
<dbReference type="RefSeq" id="XP_040773146.1">
    <property type="nucleotide sequence ID" value="XM_040925528.1"/>
</dbReference>
<sequence length="151" mass="17039">MCITLNVVTGDVDIWDAIKNTASALPCDSWWFFFFSHPLSPSTSCFREPHRTAWRQNVVPSRRFKARTDWACQPGRTRWSARHGCSRKCGAFQDLKMLGGSTNGWGSASEFTVTTGTWASSATCHQHTCMNRKLADVLWYNEEMTHSVAVS</sequence>
<dbReference type="EMBL" id="MU032350">
    <property type="protein sequence ID" value="KAF3762167.1"/>
    <property type="molecule type" value="Genomic_DNA"/>
</dbReference>
<evidence type="ECO:0000313" key="2">
    <source>
        <dbReference type="Proteomes" id="UP000803844"/>
    </source>
</evidence>
<keyword evidence="2" id="KW-1185">Reference proteome</keyword>
<comment type="caution">
    <text evidence="1">The sequence shown here is derived from an EMBL/GenBank/DDBJ whole genome shotgun (WGS) entry which is preliminary data.</text>
</comment>
<gene>
    <name evidence="1" type="ORF">M406DRAFT_72189</name>
</gene>
<reference evidence="1" key="1">
    <citation type="journal article" date="2020" name="Phytopathology">
        <title>Genome sequence of the chestnut blight fungus Cryphonectria parasitica EP155: A fundamental resource for an archetypical invasive plant pathogen.</title>
        <authorList>
            <person name="Crouch J.A."/>
            <person name="Dawe A."/>
            <person name="Aerts A."/>
            <person name="Barry K."/>
            <person name="Churchill A.C.L."/>
            <person name="Grimwood J."/>
            <person name="Hillman B."/>
            <person name="Milgroom M.G."/>
            <person name="Pangilinan J."/>
            <person name="Smith M."/>
            <person name="Salamov A."/>
            <person name="Schmutz J."/>
            <person name="Yadav J."/>
            <person name="Grigoriev I.V."/>
            <person name="Nuss D."/>
        </authorList>
    </citation>
    <scope>NUCLEOTIDE SEQUENCE</scope>
    <source>
        <strain evidence="1">EP155</strain>
    </source>
</reference>
<dbReference type="Proteomes" id="UP000803844">
    <property type="component" value="Unassembled WGS sequence"/>
</dbReference>
<name>A0A9P5CLF3_CRYP1</name>
<protein>
    <submittedName>
        <fullName evidence="1">Uncharacterized protein</fullName>
    </submittedName>
</protein>
<dbReference type="GeneID" id="63842657"/>
<evidence type="ECO:0000313" key="1">
    <source>
        <dbReference type="EMBL" id="KAF3762167.1"/>
    </source>
</evidence>
<proteinExistence type="predicted"/>
<dbReference type="AlphaFoldDB" id="A0A9P5CLF3"/>